<name>A0A2U9ILR9_9CREN</name>
<evidence type="ECO:0000256" key="3">
    <source>
        <dbReference type="ARBA" id="ARBA00022989"/>
    </source>
</evidence>
<dbReference type="GO" id="GO:0046943">
    <property type="term" value="F:carboxylic acid transmembrane transporter activity"/>
    <property type="evidence" value="ECO:0007669"/>
    <property type="project" value="TreeGrafter"/>
</dbReference>
<sequence>MLSKIQLALIAIGTSLSFWDIFNVPYIVNDASKMIGLSSSLILSAEMLGYFIGGSVNGYLASIKGRKFGMLLSMGLIALGSLLGFISTSLTELFLAEFIIGFGIEGEVATIPAYVSEMTEKNSRGKSVGITTLGGFLMSLIVGPIAVIVGDDWRLLFLPSLVISIFAFIYRTTLPESNLWIEKATKDAKIIFKLNKTVIIFFLIWFTSYFAGYSLFASPVFSLISLKGFSNTSLYYTYILYGDPIGVVIGSLLNDKIERKFSTFSANFLGGLIIMLMPIIGGIPFILVGFIAMFFQGFKFPTMYAYTAENFNTEIRSLSYGIVDGIGHLGGVIGPIVFSLLYSNNILFSFIVVGIVSMLSGIMIITKGIRTKGKSLQELEETILVKRN</sequence>
<dbReference type="PROSITE" id="PS50850">
    <property type="entry name" value="MFS"/>
    <property type="match status" value="1"/>
</dbReference>
<feature type="transmembrane region" description="Helical" evidence="5">
    <location>
        <begin position="34"/>
        <end position="56"/>
    </location>
</feature>
<comment type="subcellular location">
    <subcellularLocation>
        <location evidence="1">Membrane</location>
        <topology evidence="1">Multi-pass membrane protein</topology>
    </subcellularLocation>
</comment>
<feature type="transmembrane region" description="Helical" evidence="5">
    <location>
        <begin position="155"/>
        <end position="173"/>
    </location>
</feature>
<dbReference type="InterPro" id="IPR020846">
    <property type="entry name" value="MFS_dom"/>
</dbReference>
<dbReference type="InterPro" id="IPR036259">
    <property type="entry name" value="MFS_trans_sf"/>
</dbReference>
<dbReference type="AlphaFoldDB" id="A0A2U9ILR9"/>
<accession>A0A2U9ILR9</accession>
<reference evidence="7 8" key="1">
    <citation type="submission" date="2018-05" db="EMBL/GenBank/DDBJ databases">
        <title>Complete Genome Sequences of Extremely Thermoacidophilic, Metal-Mobilizing Type-Strain Members of the Archaeal Family Sulfolobaceae: Acidianus brierleyi DSM-1651T, Acidianus sulfidivorans DSM-18786T, Metallosphaera hakonensis DSM-7519T, and Metallosphaera prunae DSM-10039T.</title>
        <authorList>
            <person name="Counts J.A."/>
            <person name="Kelly R.M."/>
        </authorList>
    </citation>
    <scope>NUCLEOTIDE SEQUENCE [LARGE SCALE GENOMIC DNA]</scope>
    <source>
        <strain evidence="7 8">JP7</strain>
    </source>
</reference>
<feature type="transmembrane region" description="Helical" evidence="5">
    <location>
        <begin position="93"/>
        <end position="115"/>
    </location>
</feature>
<dbReference type="InterPro" id="IPR011701">
    <property type="entry name" value="MFS"/>
</dbReference>
<evidence type="ECO:0000256" key="1">
    <source>
        <dbReference type="ARBA" id="ARBA00004141"/>
    </source>
</evidence>
<evidence type="ECO:0000313" key="8">
    <source>
        <dbReference type="Proteomes" id="UP000248410"/>
    </source>
</evidence>
<organism evidence="7 8">
    <name type="scientific">Acidianus sulfidivorans JP7</name>
    <dbReference type="NCBI Taxonomy" id="619593"/>
    <lineage>
        <taxon>Archaea</taxon>
        <taxon>Thermoproteota</taxon>
        <taxon>Thermoprotei</taxon>
        <taxon>Sulfolobales</taxon>
        <taxon>Sulfolobaceae</taxon>
        <taxon>Acidianus</taxon>
    </lineage>
</organism>
<feature type="transmembrane region" description="Helical" evidence="5">
    <location>
        <begin position="7"/>
        <end position="28"/>
    </location>
</feature>
<dbReference type="KEGG" id="asul:DFR86_04890"/>
<feature type="transmembrane region" description="Helical" evidence="5">
    <location>
        <begin position="266"/>
        <end position="295"/>
    </location>
</feature>
<feature type="transmembrane region" description="Helical" evidence="5">
    <location>
        <begin position="127"/>
        <end position="149"/>
    </location>
</feature>
<dbReference type="Gene3D" id="1.20.1250.20">
    <property type="entry name" value="MFS general substrate transporter like domains"/>
    <property type="match status" value="2"/>
</dbReference>
<feature type="transmembrane region" description="Helical" evidence="5">
    <location>
        <begin position="68"/>
        <end position="87"/>
    </location>
</feature>
<keyword evidence="3 5" id="KW-1133">Transmembrane helix</keyword>
<protein>
    <submittedName>
        <fullName evidence="7">MFS transporter</fullName>
    </submittedName>
</protein>
<evidence type="ECO:0000256" key="5">
    <source>
        <dbReference type="SAM" id="Phobius"/>
    </source>
</evidence>
<evidence type="ECO:0000313" key="7">
    <source>
        <dbReference type="EMBL" id="AWR96961.1"/>
    </source>
</evidence>
<keyword evidence="2 5" id="KW-0812">Transmembrane</keyword>
<dbReference type="EMBL" id="CP029288">
    <property type="protein sequence ID" value="AWR96961.1"/>
    <property type="molecule type" value="Genomic_DNA"/>
</dbReference>
<evidence type="ECO:0000259" key="6">
    <source>
        <dbReference type="PROSITE" id="PS50850"/>
    </source>
</evidence>
<feature type="domain" description="Major facilitator superfamily (MFS) profile" evidence="6">
    <location>
        <begin position="1"/>
        <end position="372"/>
    </location>
</feature>
<dbReference type="PANTHER" id="PTHR23508:SF10">
    <property type="entry name" value="CARBOXYLIC ACID TRANSPORTER PROTEIN HOMOLOG"/>
    <property type="match status" value="1"/>
</dbReference>
<evidence type="ECO:0000256" key="4">
    <source>
        <dbReference type="ARBA" id="ARBA00023136"/>
    </source>
</evidence>
<dbReference type="SUPFAM" id="SSF103473">
    <property type="entry name" value="MFS general substrate transporter"/>
    <property type="match status" value="1"/>
</dbReference>
<feature type="transmembrane region" description="Helical" evidence="5">
    <location>
        <begin position="346"/>
        <end position="365"/>
    </location>
</feature>
<dbReference type="PANTHER" id="PTHR23508">
    <property type="entry name" value="CARBOXYLIC ACID TRANSPORTER PROTEIN HOMOLOG"/>
    <property type="match status" value="1"/>
</dbReference>
<evidence type="ECO:0000256" key="2">
    <source>
        <dbReference type="ARBA" id="ARBA00022692"/>
    </source>
</evidence>
<dbReference type="Proteomes" id="UP000248410">
    <property type="component" value="Chromosome"/>
</dbReference>
<feature type="transmembrane region" description="Helical" evidence="5">
    <location>
        <begin position="235"/>
        <end position="254"/>
    </location>
</feature>
<dbReference type="OrthoDB" id="43373at2157"/>
<dbReference type="Pfam" id="PF07690">
    <property type="entry name" value="MFS_1"/>
    <property type="match status" value="1"/>
</dbReference>
<keyword evidence="8" id="KW-1185">Reference proteome</keyword>
<keyword evidence="4 5" id="KW-0472">Membrane</keyword>
<proteinExistence type="predicted"/>
<dbReference type="GeneID" id="36837281"/>
<dbReference type="GO" id="GO:0005886">
    <property type="term" value="C:plasma membrane"/>
    <property type="evidence" value="ECO:0007669"/>
    <property type="project" value="TreeGrafter"/>
</dbReference>
<gene>
    <name evidence="7" type="ORF">DFR86_04890</name>
</gene>
<feature type="transmembrane region" description="Helical" evidence="5">
    <location>
        <begin position="194"/>
        <end position="215"/>
    </location>
</feature>
<dbReference type="RefSeq" id="WP_110379851.1">
    <property type="nucleotide sequence ID" value="NZ_CP029288.2"/>
</dbReference>